<dbReference type="SMART" id="SM00255">
    <property type="entry name" value="TIR"/>
    <property type="match status" value="1"/>
</dbReference>
<dbReference type="AlphaFoldDB" id="A0A7W7T5Z3"/>
<gene>
    <name evidence="2" type="ORF">F4559_003956</name>
</gene>
<name>A0A7W7T5Z3_9PSEU</name>
<keyword evidence="3" id="KW-1185">Reference proteome</keyword>
<dbReference type="InterPro" id="IPR035897">
    <property type="entry name" value="Toll_tir_struct_dom_sf"/>
</dbReference>
<dbReference type="Pfam" id="PF13676">
    <property type="entry name" value="TIR_2"/>
    <property type="match status" value="1"/>
</dbReference>
<protein>
    <recommendedName>
        <fullName evidence="1">TIR domain-containing protein</fullName>
    </recommendedName>
</protein>
<dbReference type="Proteomes" id="UP000542674">
    <property type="component" value="Unassembled WGS sequence"/>
</dbReference>
<feature type="domain" description="TIR" evidence="1">
    <location>
        <begin position="4"/>
        <end position="143"/>
    </location>
</feature>
<sequence>MSRSYDVCLSFAGEQRAYVEEVARLLRAGGVEVFYDQFETADLWGRDLAVHLDDVFRHRSRYCVLFASADYARKMWTSHERASALDRALRDRDDYLLPVRFDDTEIPGLRRSTGYLDARRLSPGEIVAALIKRIGAGDSLAVPCTILAVRGSVDVRRLFDDASRECGIAVDVVGEHGVVPLDRVSTGDVVRRLVPVLAESRLVVGVHRGEVPEGDSVDLAVASALVEVTDAERAVVLSQRVYDEVVRGSGRARQYVGVPLASGGTAWVRGSGRQGGATGARVTVIGDNAVIGQVGDRHDHR</sequence>
<dbReference type="RefSeq" id="WP_184670694.1">
    <property type="nucleotide sequence ID" value="NZ_BAABAI010000022.1"/>
</dbReference>
<comment type="caution">
    <text evidence="2">The sequence shown here is derived from an EMBL/GenBank/DDBJ whole genome shotgun (WGS) entry which is preliminary data.</text>
</comment>
<proteinExistence type="predicted"/>
<dbReference type="SUPFAM" id="SSF52200">
    <property type="entry name" value="Toll/Interleukin receptor TIR domain"/>
    <property type="match status" value="1"/>
</dbReference>
<dbReference type="Gene3D" id="3.40.50.10140">
    <property type="entry name" value="Toll/interleukin-1 receptor homology (TIR) domain"/>
    <property type="match status" value="1"/>
</dbReference>
<dbReference type="EMBL" id="JACHJS010000001">
    <property type="protein sequence ID" value="MBB4966597.1"/>
    <property type="molecule type" value="Genomic_DNA"/>
</dbReference>
<accession>A0A7W7T5Z3</accession>
<evidence type="ECO:0000313" key="3">
    <source>
        <dbReference type="Proteomes" id="UP000542674"/>
    </source>
</evidence>
<organism evidence="2 3">
    <name type="scientific">Saccharothrix violaceirubra</name>
    <dbReference type="NCBI Taxonomy" id="413306"/>
    <lineage>
        <taxon>Bacteria</taxon>
        <taxon>Bacillati</taxon>
        <taxon>Actinomycetota</taxon>
        <taxon>Actinomycetes</taxon>
        <taxon>Pseudonocardiales</taxon>
        <taxon>Pseudonocardiaceae</taxon>
        <taxon>Saccharothrix</taxon>
    </lineage>
</organism>
<reference evidence="2 3" key="1">
    <citation type="submission" date="2020-08" db="EMBL/GenBank/DDBJ databases">
        <title>Sequencing the genomes of 1000 actinobacteria strains.</title>
        <authorList>
            <person name="Klenk H.-P."/>
        </authorList>
    </citation>
    <scope>NUCLEOTIDE SEQUENCE [LARGE SCALE GENOMIC DNA]</scope>
    <source>
        <strain evidence="2 3">DSM 45084</strain>
    </source>
</reference>
<dbReference type="InterPro" id="IPR000157">
    <property type="entry name" value="TIR_dom"/>
</dbReference>
<dbReference type="GO" id="GO:0007165">
    <property type="term" value="P:signal transduction"/>
    <property type="evidence" value="ECO:0007669"/>
    <property type="project" value="InterPro"/>
</dbReference>
<evidence type="ECO:0000259" key="1">
    <source>
        <dbReference type="SMART" id="SM00255"/>
    </source>
</evidence>
<evidence type="ECO:0000313" key="2">
    <source>
        <dbReference type="EMBL" id="MBB4966597.1"/>
    </source>
</evidence>